<organism evidence="5 6">
    <name type="scientific">Nosema bombycis (strain CQ1 / CVCC 102059)</name>
    <name type="common">Microsporidian parasite</name>
    <name type="synonym">Pebrine of silkworm</name>
    <dbReference type="NCBI Taxonomy" id="578461"/>
    <lineage>
        <taxon>Eukaryota</taxon>
        <taxon>Fungi</taxon>
        <taxon>Fungi incertae sedis</taxon>
        <taxon>Microsporidia</taxon>
        <taxon>Nosematidae</taxon>
        <taxon>Nosema</taxon>
    </lineage>
</organism>
<dbReference type="InterPro" id="IPR009000">
    <property type="entry name" value="Transl_B-barrel_sf"/>
</dbReference>
<dbReference type="SUPFAM" id="SSF50447">
    <property type="entry name" value="Translation proteins"/>
    <property type="match status" value="2"/>
</dbReference>
<dbReference type="OrthoDB" id="4928at2759"/>
<dbReference type="Gene3D" id="2.40.30.10">
    <property type="entry name" value="Translation factors"/>
    <property type="match status" value="2"/>
</dbReference>
<name>R0KKU6_NOSB1</name>
<dbReference type="Gene3D" id="3.40.50.10050">
    <property type="entry name" value="Translation initiation factor IF- 2, domain 3"/>
    <property type="match status" value="1"/>
</dbReference>
<dbReference type="SUPFAM" id="SSF52156">
    <property type="entry name" value="Initiation factor IF2/eIF5b, domain 3"/>
    <property type="match status" value="1"/>
</dbReference>
<keyword evidence="5" id="KW-0648">Protein biosynthesis</keyword>
<dbReference type="GO" id="GO:0003743">
    <property type="term" value="F:translation initiation factor activity"/>
    <property type="evidence" value="ECO:0007669"/>
    <property type="project" value="UniProtKB-KW"/>
</dbReference>
<dbReference type="GO" id="GO:0005525">
    <property type="term" value="F:GTP binding"/>
    <property type="evidence" value="ECO:0007669"/>
    <property type="project" value="UniProtKB-KW"/>
</dbReference>
<dbReference type="CDD" id="cd03703">
    <property type="entry name" value="aeIF5B_II"/>
    <property type="match status" value="1"/>
</dbReference>
<keyword evidence="1" id="KW-0547">Nucleotide-binding</keyword>
<dbReference type="Pfam" id="PF14578">
    <property type="entry name" value="GTP_EFTU_D4"/>
    <property type="match status" value="1"/>
</dbReference>
<dbReference type="InterPro" id="IPR023115">
    <property type="entry name" value="TIF_IF2_dom3"/>
</dbReference>
<reference evidence="5 6" key="1">
    <citation type="journal article" date="2013" name="BMC Genomics">
        <title>Comparative genomics of parasitic silkworm microsporidia reveal an association between genome expansion and host adaptation.</title>
        <authorList>
            <person name="Pan G."/>
            <person name="Xu J."/>
            <person name="Li T."/>
            <person name="Xia Q."/>
            <person name="Liu S.L."/>
            <person name="Zhang G."/>
            <person name="Li S."/>
            <person name="Li C."/>
            <person name="Liu H."/>
            <person name="Yang L."/>
            <person name="Liu T."/>
            <person name="Zhang X."/>
            <person name="Wu Z."/>
            <person name="Fan W."/>
            <person name="Dang X."/>
            <person name="Xiang H."/>
            <person name="Tao M."/>
            <person name="Li Y."/>
            <person name="Hu J."/>
            <person name="Li Z."/>
            <person name="Lin L."/>
            <person name="Luo J."/>
            <person name="Geng L."/>
            <person name="Wang L."/>
            <person name="Long M."/>
            <person name="Wan Y."/>
            <person name="He N."/>
            <person name="Zhang Z."/>
            <person name="Lu C."/>
            <person name="Keeling P.J."/>
            <person name="Wang J."/>
            <person name="Xiang Z."/>
            <person name="Zhou Z."/>
        </authorList>
    </citation>
    <scope>NUCLEOTIDE SEQUENCE [LARGE SCALE GENOMIC DNA]</scope>
    <source>
        <strain evidence="6">CQ1 / CVCC 102059</strain>
    </source>
</reference>
<evidence type="ECO:0000256" key="2">
    <source>
        <dbReference type="ARBA" id="ARBA00023134"/>
    </source>
</evidence>
<dbReference type="GO" id="GO:0005739">
    <property type="term" value="C:mitochondrion"/>
    <property type="evidence" value="ECO:0007669"/>
    <property type="project" value="TreeGrafter"/>
</dbReference>
<dbReference type="VEuPathDB" id="MicrosporidiaDB:NBO_1364g0002"/>
<proteinExistence type="predicted"/>
<dbReference type="InterPro" id="IPR015760">
    <property type="entry name" value="TIF_IF2"/>
</dbReference>
<evidence type="ECO:0000259" key="3">
    <source>
        <dbReference type="Pfam" id="PF11987"/>
    </source>
</evidence>
<evidence type="ECO:0000313" key="5">
    <source>
        <dbReference type="EMBL" id="EOB11241.1"/>
    </source>
</evidence>
<evidence type="ECO:0000256" key="1">
    <source>
        <dbReference type="ARBA" id="ARBA00022741"/>
    </source>
</evidence>
<feature type="domain" description="Translation initiation factor IF- 2" evidence="3">
    <location>
        <begin position="113"/>
        <end position="223"/>
    </location>
</feature>
<dbReference type="InterPro" id="IPR036925">
    <property type="entry name" value="TIF_IF2_dom3_sf"/>
</dbReference>
<dbReference type="HOGENOM" id="CLU_055240_0_0_1"/>
<keyword evidence="5" id="KW-0396">Initiation factor</keyword>
<gene>
    <name evidence="5" type="primary">IF2P</name>
    <name evidence="5" type="ORF">NBO_1364g0002</name>
</gene>
<dbReference type="FunFam" id="2.40.30.10:FF:000013">
    <property type="entry name" value="eukaryotic translation initiation factor 5B"/>
    <property type="match status" value="1"/>
</dbReference>
<dbReference type="Pfam" id="PF11987">
    <property type="entry name" value="IF-2"/>
    <property type="match status" value="1"/>
</dbReference>
<protein>
    <submittedName>
        <fullName evidence="5">Eukaryotic translation initiation factor 5B</fullName>
    </submittedName>
</protein>
<keyword evidence="6" id="KW-1185">Reference proteome</keyword>
<evidence type="ECO:0000259" key="4">
    <source>
        <dbReference type="Pfam" id="PF14578"/>
    </source>
</evidence>
<feature type="domain" description="Elongation factor Tu-type" evidence="4">
    <location>
        <begin position="244"/>
        <end position="336"/>
    </location>
</feature>
<dbReference type="STRING" id="578461.R0KKU6"/>
<dbReference type="Proteomes" id="UP000016927">
    <property type="component" value="Unassembled WGS sequence"/>
</dbReference>
<accession>R0KKU6</accession>
<keyword evidence="2" id="KW-0342">GTP-binding</keyword>
<dbReference type="InterPro" id="IPR029459">
    <property type="entry name" value="EFTU-type"/>
</dbReference>
<dbReference type="AlphaFoldDB" id="R0KKU6"/>
<dbReference type="PANTHER" id="PTHR43381:SF4">
    <property type="entry name" value="EUKARYOTIC TRANSLATION INITIATION FACTOR 5B"/>
    <property type="match status" value="1"/>
</dbReference>
<sequence length="374" mass="42211">MKTRMEIKEEVECTILEVKNTEGFGVTLDVILSNGELKAGDKIGFCSTEGPVISIIRTLLIPQPLKELRVKSQYLKVDKVRASLGVKIYAHDTEKAIAGSRIFIVQDNTEEIKRKLIEDYESVMKSIDLSLEGVHVVASTLGSLEALLSFLKKSEIPVAHVSIGQIKKKDLVIVQAAMDKNKEHGVVLVFDTVLDKEIKELASKMHLKIIEAKIIYHLFDQYEAFVRDLRQKEKDEHSNEAIFPVQLSIVPNCIFTKRSPLILGVNIDAGTLKIGTPLCVFKDQEKVNLGNVTSIENNKKNVVKAFKHQKVAIKIELKENVPAKMYGRHFSDDSIFYSVITRKSLDVLKQCFRDELDEEHVELISKLKNKFGII</sequence>
<evidence type="ECO:0000313" key="6">
    <source>
        <dbReference type="Proteomes" id="UP000016927"/>
    </source>
</evidence>
<dbReference type="EMBL" id="KB910271">
    <property type="protein sequence ID" value="EOB11241.1"/>
    <property type="molecule type" value="Genomic_DNA"/>
</dbReference>
<dbReference type="PANTHER" id="PTHR43381">
    <property type="entry name" value="TRANSLATION INITIATION FACTOR IF-2-RELATED"/>
    <property type="match status" value="1"/>
</dbReference>